<evidence type="ECO:0000313" key="2">
    <source>
        <dbReference type="EMBL" id="MYL18873.1"/>
    </source>
</evidence>
<name>A0A845DNC4_9BACI</name>
<dbReference type="RefSeq" id="WP_160835314.1">
    <property type="nucleotide sequence ID" value="NZ_WMET01000001.1"/>
</dbReference>
<keyword evidence="1" id="KW-1133">Transmembrane helix</keyword>
<comment type="caution">
    <text evidence="2">The sequence shown here is derived from an EMBL/GenBank/DDBJ whole genome shotgun (WGS) entry which is preliminary data.</text>
</comment>
<keyword evidence="1" id="KW-0812">Transmembrane</keyword>
<feature type="transmembrane region" description="Helical" evidence="1">
    <location>
        <begin position="32"/>
        <end position="50"/>
    </location>
</feature>
<dbReference type="EMBL" id="WMET01000001">
    <property type="protein sequence ID" value="MYL18873.1"/>
    <property type="molecule type" value="Genomic_DNA"/>
</dbReference>
<keyword evidence="1" id="KW-0472">Membrane</keyword>
<gene>
    <name evidence="2" type="ORF">GLW04_03165</name>
</gene>
<proteinExistence type="predicted"/>
<reference evidence="2 3" key="1">
    <citation type="submission" date="2019-11" db="EMBL/GenBank/DDBJ databases">
        <title>Genome sequences of 17 halophilic strains isolated from different environments.</title>
        <authorList>
            <person name="Furrow R.E."/>
        </authorList>
    </citation>
    <scope>NUCLEOTIDE SEQUENCE [LARGE SCALE GENOMIC DNA]</scope>
    <source>
        <strain evidence="2 3">22511_23_Filter</strain>
    </source>
</reference>
<organism evidence="2 3">
    <name type="scientific">Halobacillus litoralis</name>
    <dbReference type="NCBI Taxonomy" id="45668"/>
    <lineage>
        <taxon>Bacteria</taxon>
        <taxon>Bacillati</taxon>
        <taxon>Bacillota</taxon>
        <taxon>Bacilli</taxon>
        <taxon>Bacillales</taxon>
        <taxon>Bacillaceae</taxon>
        <taxon>Halobacillus</taxon>
    </lineage>
</organism>
<dbReference type="AlphaFoldDB" id="A0A845DNC4"/>
<evidence type="ECO:0000256" key="1">
    <source>
        <dbReference type="SAM" id="Phobius"/>
    </source>
</evidence>
<accession>A0A845DNC4</accession>
<dbReference type="OrthoDB" id="9934609at2"/>
<protein>
    <submittedName>
        <fullName evidence="2">Uncharacterized protein</fullName>
    </submittedName>
</protein>
<evidence type="ECO:0000313" key="3">
    <source>
        <dbReference type="Proteomes" id="UP000460949"/>
    </source>
</evidence>
<dbReference type="Proteomes" id="UP000460949">
    <property type="component" value="Unassembled WGS sequence"/>
</dbReference>
<sequence length="60" mass="7158">MRRLQAAALVGLIICLVLYLTGYENTFIYEMAFFMTIGLAVWWTVVKWKWGRREVEKNRT</sequence>